<name>A0A151AGD1_9EURY</name>
<evidence type="ECO:0000313" key="1">
    <source>
        <dbReference type="EMBL" id="KYH26693.1"/>
    </source>
</evidence>
<dbReference type="RefSeq" id="WP_066381602.1">
    <property type="nucleotide sequence ID" value="NZ_LTAZ01000004.1"/>
</dbReference>
<accession>A0A151AGD1</accession>
<keyword evidence="2" id="KW-1185">Reference proteome</keyword>
<organism evidence="1 2">
    <name type="scientific">Halalkalicoccus paucihalophilus</name>
    <dbReference type="NCBI Taxonomy" id="1008153"/>
    <lineage>
        <taxon>Archaea</taxon>
        <taxon>Methanobacteriati</taxon>
        <taxon>Methanobacteriota</taxon>
        <taxon>Stenosarchaea group</taxon>
        <taxon>Halobacteria</taxon>
        <taxon>Halobacteriales</taxon>
        <taxon>Halococcaceae</taxon>
        <taxon>Halalkalicoccus</taxon>
    </lineage>
</organism>
<dbReference type="AlphaFoldDB" id="A0A151AGD1"/>
<comment type="caution">
    <text evidence="1">The sequence shown here is derived from an EMBL/GenBank/DDBJ whole genome shotgun (WGS) entry which is preliminary data.</text>
</comment>
<dbReference type="PATRIC" id="fig|1008153.3.peg.1825"/>
<dbReference type="EMBL" id="LTAZ01000004">
    <property type="protein sequence ID" value="KYH26693.1"/>
    <property type="molecule type" value="Genomic_DNA"/>
</dbReference>
<gene>
    <name evidence="1" type="ORF">HAPAU_17930</name>
</gene>
<dbReference type="Proteomes" id="UP000075321">
    <property type="component" value="Unassembled WGS sequence"/>
</dbReference>
<dbReference type="OrthoDB" id="269729at2157"/>
<proteinExistence type="predicted"/>
<reference evidence="1 2" key="1">
    <citation type="submission" date="2016-02" db="EMBL/GenBank/DDBJ databases">
        <title>Genome sequence of Halalkalicoccus paucihalophilus DSM 24557.</title>
        <authorList>
            <person name="Poehlein A."/>
            <person name="Daniel R."/>
        </authorList>
    </citation>
    <scope>NUCLEOTIDE SEQUENCE [LARGE SCALE GENOMIC DNA]</scope>
    <source>
        <strain evidence="1 2">DSM 24557</strain>
    </source>
</reference>
<evidence type="ECO:0000313" key="2">
    <source>
        <dbReference type="Proteomes" id="UP000075321"/>
    </source>
</evidence>
<protein>
    <submittedName>
        <fullName evidence="1">Uncharacterized protein</fullName>
    </submittedName>
</protein>
<sequence length="668" mass="72493">MIDWEVTAAGLRVSDRRAAVEIAAPDWGEFYAGGTLPRPVDTTVSGQVSKLGFGTPRATVTSLTDGNTHTSIGDGRTDLPPDTYLLDVAAPIETAVQFDGPATIHAPERSFELSFVDRQSVTLGFKSQFRGPEFTIEIPPTPAGFAHAISHLHAGFETTGVEKSLPALRGHPSRIEFADTVAIPDRIANATAETDIELRVPADLGTVLTVSPLAYYLQACVSIEEGAVPTITAPGLTHRLEGDLPEVVASVLRRVFYLDCCCREAGPSLAGLPDPNALGLDPDSLANPVRRLAAYLDIDGDSLDLPEWHLATYLPAESEAARALPYALDRLSLIQPPETRPLDGKELLRRSLTDFYRRGDRQSVSIDAVTPVLGPARSHAWLDETVPIDVFNARTEAFENGLSGLDTDGRLPFIVVQNDPEMGEEYAEVARIYEDHAADLPIDVTAHRNLTCEELSAVFQRPSAFVHYVGHCDKEGLRCTDGNLSVEEIPESNAQTFFLNACGTFYEGEALVERGSVAGGVTFSKVLNEQAATVGTTFARLLVYGFSIDRAMSLARRQIMMGKNYAVVGDGTHVLGGRRDRHPGTLLAEPTDEGFSVTYDVLPNWTAGGWYYPREIGEDTPHLTGTTTESTLDRSSLLAVVESTDAPVIYDGQFFWPEDLASHLRSQQ</sequence>